<organism evidence="3">
    <name type="scientific">Talaromyces marneffei PM1</name>
    <dbReference type="NCBI Taxonomy" id="1077442"/>
    <lineage>
        <taxon>Eukaryota</taxon>
        <taxon>Fungi</taxon>
        <taxon>Dikarya</taxon>
        <taxon>Ascomycota</taxon>
        <taxon>Pezizomycotina</taxon>
        <taxon>Eurotiomycetes</taxon>
        <taxon>Eurotiomycetidae</taxon>
        <taxon>Eurotiales</taxon>
        <taxon>Trichocomaceae</taxon>
        <taxon>Talaromyces</taxon>
        <taxon>Talaromyces sect. Talaromyces</taxon>
    </lineage>
</organism>
<dbReference type="Pfam" id="PF07727">
    <property type="entry name" value="RVT_2"/>
    <property type="match status" value="1"/>
</dbReference>
<gene>
    <name evidence="3" type="ORF">GQ26_0580030</name>
</gene>
<feature type="domain" description="Reverse transcriptase Ty1/copia-type" evidence="2">
    <location>
        <begin position="243"/>
        <end position="334"/>
    </location>
</feature>
<feature type="region of interest" description="Disordered" evidence="1">
    <location>
        <begin position="46"/>
        <end position="127"/>
    </location>
</feature>
<sequence length="613" mass="69952">MAARAQIGFLVGYKAHNIWRIWVMGPTGSKILEVEQPKIDSTGGVEQVFEEDEDIKEEEANEDIKIEDISRAHKGGTASPPSNSLIRQSNVSIRQERPLGSSDRPPNVKIRQETPLGSSESALRSGIASRSGEIGADFSTTNILTSKRVRIASKRALSPELSPIATKRQRKQTRALFTREKLLRDSALANTFFAAQERIEIAFSTEDLPPEPKNWTGVLRHCFMKEFIAAARAEFETLKRKGTFEFVPKPENTQILPLTWVFKYKFDKYGKLSKFKARICIRGDLQEPNELAIRAATLASRNFRTMMSLAAVFDLEIVQYDAVNAFVNSELDEDAKNQRNFEEIEKGLMNAYELRKMEHFEWFLNIRIIRDRAQRKIWLCQDAYISKIAERFQLNTTKCPTTPISVDIDASTGTATNQEIHLFQELVGSALYAAIMTRIDIAKAVNELAKHTTNPSPTHFQQIRRVIQYLYGTRFLAIEYSPPRNSIFDAFVCASDASFGDNADRTSSEGYLVQIYGGPVDWRATKQRLITTSTTEAELRAATEAAKRLQVWKRVFRSIGFKLDRELTIQCDNKQTVLLLTSEEPQFRTNLKHIDIYHHWLRQEIRCGRLRVE</sequence>
<dbReference type="CDD" id="cd09272">
    <property type="entry name" value="RNase_HI_RT_Ty1"/>
    <property type="match status" value="1"/>
</dbReference>
<comment type="caution">
    <text evidence="3">The sequence shown here is derived from an EMBL/GenBank/DDBJ whole genome shotgun (WGS) entry which is preliminary data.</text>
</comment>
<feature type="compositionally biased region" description="Basic and acidic residues" evidence="1">
    <location>
        <begin position="62"/>
        <end position="71"/>
    </location>
</feature>
<feature type="compositionally biased region" description="Acidic residues" evidence="1">
    <location>
        <begin position="48"/>
        <end position="61"/>
    </location>
</feature>
<dbReference type="PANTHER" id="PTHR11439">
    <property type="entry name" value="GAG-POL-RELATED RETROTRANSPOSON"/>
    <property type="match status" value="1"/>
</dbReference>
<evidence type="ECO:0000259" key="2">
    <source>
        <dbReference type="Pfam" id="PF07727"/>
    </source>
</evidence>
<dbReference type="HOGENOM" id="CLU_001650_21_2_1"/>
<accession>A0A093V462</accession>
<protein>
    <submittedName>
        <fullName evidence="3">Retrovirus-related Pol polyprotein from transposon TNT 1-94</fullName>
    </submittedName>
</protein>
<dbReference type="EMBL" id="JPOX01000058">
    <property type="protein sequence ID" value="KFX41496.1"/>
    <property type="molecule type" value="Genomic_DNA"/>
</dbReference>
<dbReference type="InterPro" id="IPR013103">
    <property type="entry name" value="RVT_2"/>
</dbReference>
<evidence type="ECO:0000256" key="1">
    <source>
        <dbReference type="SAM" id="MobiDB-lite"/>
    </source>
</evidence>
<reference key="1">
    <citation type="journal article" date="2014" name="PLoS Genet.">
        <title>Signature Gene Expression Reveals Novel Clues to the Molecular Mechanisms of Dimorphic Transition in Penicillium marneffei.</title>
        <authorList>
            <person name="Yang E."/>
            <person name="Wang G."/>
            <person name="Cai J."/>
            <person name="Woo P.C."/>
            <person name="Lau S.K."/>
            <person name="Yuen K.-Y."/>
            <person name="Chow W.-N."/>
            <person name="Lin X."/>
        </authorList>
    </citation>
    <scope>NUCLEOTIDE SEQUENCE [LARGE SCALE GENOMIC DNA]</scope>
    <source>
        <strain>PM1</strain>
    </source>
</reference>
<dbReference type="AlphaFoldDB" id="A0A093V462"/>
<feature type="compositionally biased region" description="Polar residues" evidence="1">
    <location>
        <begin position="79"/>
        <end position="93"/>
    </location>
</feature>
<evidence type="ECO:0000313" key="3">
    <source>
        <dbReference type="EMBL" id="KFX41496.1"/>
    </source>
</evidence>
<proteinExistence type="predicted"/>
<name>A0A093V462_TALMA</name>
<reference evidence="3" key="2">
    <citation type="journal article" date="2014" name="PLoS Genet.">
        <title>Signature gene expression reveals novel clues to the molecular mechanisms of dimorphic transition in Penicillium marneffei.</title>
        <authorList>
            <person name="Yang E."/>
            <person name="Wang G."/>
            <person name="Cai J."/>
            <person name="Woo P.C."/>
            <person name="Lau S.K."/>
            <person name="Yuen K.-Y."/>
            <person name="Chow W.-N."/>
            <person name="Lin X."/>
        </authorList>
    </citation>
    <scope>NUCLEOTIDE SEQUENCE</scope>
    <source>
        <strain evidence="3">PM1</strain>
    </source>
</reference>
<dbReference type="PANTHER" id="PTHR11439:SF438">
    <property type="entry name" value="REVERSE TRANSCRIPTASE TY1_COPIA-TYPE DOMAIN-CONTAINING PROTEIN"/>
    <property type="match status" value="1"/>
</dbReference>